<dbReference type="EMBL" id="CALTRL010001743">
    <property type="protein sequence ID" value="CAH7673548.1"/>
    <property type="molecule type" value="Genomic_DNA"/>
</dbReference>
<name>A0AAV0AUN3_PHAPC</name>
<keyword evidence="3" id="KW-1185">Reference proteome</keyword>
<proteinExistence type="predicted"/>
<feature type="region of interest" description="Disordered" evidence="1">
    <location>
        <begin position="1"/>
        <end position="66"/>
    </location>
</feature>
<accession>A0AAV0AUN3</accession>
<evidence type="ECO:0000313" key="3">
    <source>
        <dbReference type="Proteomes" id="UP001153365"/>
    </source>
</evidence>
<feature type="region of interest" description="Disordered" evidence="1">
    <location>
        <begin position="122"/>
        <end position="144"/>
    </location>
</feature>
<protein>
    <submittedName>
        <fullName evidence="2">Uncharacterized protein</fullName>
    </submittedName>
</protein>
<organism evidence="2 3">
    <name type="scientific">Phakopsora pachyrhizi</name>
    <name type="common">Asian soybean rust disease fungus</name>
    <dbReference type="NCBI Taxonomy" id="170000"/>
    <lineage>
        <taxon>Eukaryota</taxon>
        <taxon>Fungi</taxon>
        <taxon>Dikarya</taxon>
        <taxon>Basidiomycota</taxon>
        <taxon>Pucciniomycotina</taxon>
        <taxon>Pucciniomycetes</taxon>
        <taxon>Pucciniales</taxon>
        <taxon>Phakopsoraceae</taxon>
        <taxon>Phakopsora</taxon>
    </lineage>
</organism>
<feature type="compositionally biased region" description="Basic and acidic residues" evidence="1">
    <location>
        <begin position="34"/>
        <end position="50"/>
    </location>
</feature>
<evidence type="ECO:0000256" key="1">
    <source>
        <dbReference type="SAM" id="MobiDB-lite"/>
    </source>
</evidence>
<feature type="compositionally biased region" description="Polar residues" evidence="1">
    <location>
        <begin position="18"/>
        <end position="30"/>
    </location>
</feature>
<gene>
    <name evidence="2" type="ORF">PPACK8108_LOCUS8422</name>
</gene>
<evidence type="ECO:0000313" key="2">
    <source>
        <dbReference type="EMBL" id="CAH7673548.1"/>
    </source>
</evidence>
<comment type="caution">
    <text evidence="2">The sequence shown here is derived from an EMBL/GenBank/DDBJ whole genome shotgun (WGS) entry which is preliminary data.</text>
</comment>
<dbReference type="Proteomes" id="UP001153365">
    <property type="component" value="Unassembled WGS sequence"/>
</dbReference>
<dbReference type="AlphaFoldDB" id="A0AAV0AUN3"/>
<sequence>MSTRSNNPDMLPGIEPTRCSNGRRGSNRLQSEPEDSRPNEELEVQEDREGITYPPRQFPENPQEEEVDIVMENKDKDQKIRDLVKEHIAHYNLFQNNLKEKKMMEAKADMKAAMKTQQTLQKLRVSSKEIPEAYPAVNSEDQKK</sequence>
<reference evidence="2" key="1">
    <citation type="submission" date="2022-06" db="EMBL/GenBank/DDBJ databases">
        <authorList>
            <consortium name="SYNGENTA / RWTH Aachen University"/>
        </authorList>
    </citation>
    <scope>NUCLEOTIDE SEQUENCE</scope>
</reference>